<keyword evidence="10 11" id="KW-0998">Cell outer membrane</keyword>
<keyword evidence="6" id="KW-0408">Iron</keyword>
<organism evidence="16 17">
    <name type="scientific">Croceicoccus esteveae</name>
    <dbReference type="NCBI Taxonomy" id="3075597"/>
    <lineage>
        <taxon>Bacteria</taxon>
        <taxon>Pseudomonadati</taxon>
        <taxon>Pseudomonadota</taxon>
        <taxon>Alphaproteobacteria</taxon>
        <taxon>Sphingomonadales</taxon>
        <taxon>Erythrobacteraceae</taxon>
        <taxon>Croceicoccus</taxon>
    </lineage>
</organism>
<evidence type="ECO:0000256" key="3">
    <source>
        <dbReference type="ARBA" id="ARBA00022452"/>
    </source>
</evidence>
<evidence type="ECO:0000313" key="17">
    <source>
        <dbReference type="Proteomes" id="UP001259803"/>
    </source>
</evidence>
<feature type="domain" description="TonB-dependent receptor-like beta-barrel" evidence="14">
    <location>
        <begin position="313"/>
        <end position="714"/>
    </location>
</feature>
<gene>
    <name evidence="16" type="ORF">RM533_07255</name>
</gene>
<keyword evidence="7" id="KW-0406">Ion transport</keyword>
<evidence type="ECO:0000256" key="13">
    <source>
        <dbReference type="SAM" id="SignalP"/>
    </source>
</evidence>
<feature type="domain" description="TonB-dependent receptor plug" evidence="15">
    <location>
        <begin position="69"/>
        <end position="178"/>
    </location>
</feature>
<keyword evidence="3 11" id="KW-1134">Transmembrane beta strand</keyword>
<evidence type="ECO:0000256" key="9">
    <source>
        <dbReference type="ARBA" id="ARBA00023136"/>
    </source>
</evidence>
<dbReference type="SUPFAM" id="SSF56935">
    <property type="entry name" value="Porins"/>
    <property type="match status" value="1"/>
</dbReference>
<protein>
    <submittedName>
        <fullName evidence="16">TonB-dependent receptor</fullName>
    </submittedName>
</protein>
<reference evidence="16 17" key="1">
    <citation type="submission" date="2023-09" db="EMBL/GenBank/DDBJ databases">
        <authorList>
            <person name="Rey-Velasco X."/>
        </authorList>
    </citation>
    <scope>NUCLEOTIDE SEQUENCE [LARGE SCALE GENOMIC DNA]</scope>
    <source>
        <strain evidence="16 17">F390</strain>
    </source>
</reference>
<evidence type="ECO:0000313" key="16">
    <source>
        <dbReference type="EMBL" id="MDT0575981.1"/>
    </source>
</evidence>
<dbReference type="PROSITE" id="PS52016">
    <property type="entry name" value="TONB_DEPENDENT_REC_3"/>
    <property type="match status" value="1"/>
</dbReference>
<keyword evidence="16" id="KW-0675">Receptor</keyword>
<dbReference type="Pfam" id="PF00593">
    <property type="entry name" value="TonB_dep_Rec_b-barrel"/>
    <property type="match status" value="1"/>
</dbReference>
<evidence type="ECO:0000256" key="1">
    <source>
        <dbReference type="ARBA" id="ARBA00004571"/>
    </source>
</evidence>
<keyword evidence="17" id="KW-1185">Reference proteome</keyword>
<dbReference type="PANTHER" id="PTHR32552:SF81">
    <property type="entry name" value="TONB-DEPENDENT OUTER MEMBRANE RECEPTOR"/>
    <property type="match status" value="1"/>
</dbReference>
<evidence type="ECO:0000256" key="10">
    <source>
        <dbReference type="ARBA" id="ARBA00023237"/>
    </source>
</evidence>
<name>A0ABU2ZH96_9SPHN</name>
<keyword evidence="8 12" id="KW-0798">TonB box</keyword>
<evidence type="ECO:0000256" key="12">
    <source>
        <dbReference type="RuleBase" id="RU003357"/>
    </source>
</evidence>
<dbReference type="InterPro" id="IPR036942">
    <property type="entry name" value="Beta-barrel_TonB_sf"/>
</dbReference>
<evidence type="ECO:0000256" key="2">
    <source>
        <dbReference type="ARBA" id="ARBA00022448"/>
    </source>
</evidence>
<evidence type="ECO:0000256" key="7">
    <source>
        <dbReference type="ARBA" id="ARBA00023065"/>
    </source>
</evidence>
<dbReference type="EMBL" id="JAVRHS010000004">
    <property type="protein sequence ID" value="MDT0575981.1"/>
    <property type="molecule type" value="Genomic_DNA"/>
</dbReference>
<keyword evidence="4" id="KW-0410">Iron transport</keyword>
<feature type="chain" id="PRO_5045056618" evidence="13">
    <location>
        <begin position="29"/>
        <end position="765"/>
    </location>
</feature>
<comment type="subcellular location">
    <subcellularLocation>
        <location evidence="1 11">Cell outer membrane</location>
        <topology evidence="1 11">Multi-pass membrane protein</topology>
    </subcellularLocation>
</comment>
<evidence type="ECO:0000256" key="6">
    <source>
        <dbReference type="ARBA" id="ARBA00023004"/>
    </source>
</evidence>
<dbReference type="RefSeq" id="WP_311340557.1">
    <property type="nucleotide sequence ID" value="NZ_JAVRHS010000004.1"/>
</dbReference>
<dbReference type="Pfam" id="PF07715">
    <property type="entry name" value="Plug"/>
    <property type="match status" value="1"/>
</dbReference>
<evidence type="ECO:0000256" key="5">
    <source>
        <dbReference type="ARBA" id="ARBA00022692"/>
    </source>
</evidence>
<dbReference type="InterPro" id="IPR012910">
    <property type="entry name" value="Plug_dom"/>
</dbReference>
<keyword evidence="2 11" id="KW-0813">Transport</keyword>
<keyword evidence="9 11" id="KW-0472">Membrane</keyword>
<dbReference type="PANTHER" id="PTHR32552">
    <property type="entry name" value="FERRICHROME IRON RECEPTOR-RELATED"/>
    <property type="match status" value="1"/>
</dbReference>
<keyword evidence="13" id="KW-0732">Signal</keyword>
<dbReference type="InterPro" id="IPR039426">
    <property type="entry name" value="TonB-dep_rcpt-like"/>
</dbReference>
<evidence type="ECO:0000256" key="8">
    <source>
        <dbReference type="ARBA" id="ARBA00023077"/>
    </source>
</evidence>
<evidence type="ECO:0000256" key="11">
    <source>
        <dbReference type="PROSITE-ProRule" id="PRU01360"/>
    </source>
</evidence>
<proteinExistence type="inferred from homology"/>
<dbReference type="InterPro" id="IPR000531">
    <property type="entry name" value="Beta-barrel_TonB"/>
</dbReference>
<comment type="caution">
    <text evidence="16">The sequence shown here is derived from an EMBL/GenBank/DDBJ whole genome shotgun (WGS) entry which is preliminary data.</text>
</comment>
<comment type="similarity">
    <text evidence="11 12">Belongs to the TonB-dependent receptor family.</text>
</comment>
<evidence type="ECO:0000259" key="15">
    <source>
        <dbReference type="Pfam" id="PF07715"/>
    </source>
</evidence>
<evidence type="ECO:0000259" key="14">
    <source>
        <dbReference type="Pfam" id="PF00593"/>
    </source>
</evidence>
<feature type="signal peptide" evidence="13">
    <location>
        <begin position="1"/>
        <end position="28"/>
    </location>
</feature>
<evidence type="ECO:0000256" key="4">
    <source>
        <dbReference type="ARBA" id="ARBA00022496"/>
    </source>
</evidence>
<dbReference type="Proteomes" id="UP001259803">
    <property type="component" value="Unassembled WGS sequence"/>
</dbReference>
<keyword evidence="5 11" id="KW-0812">Transmembrane</keyword>
<accession>A0ABU2ZH96</accession>
<sequence length="765" mass="82389">MHRLRSRTLGAMLAGSAMMLVQPASAQATDVDADVIPDPEGPTPAAGPVTQSASANQIIVTARRREEALQDTPIAITAINAAMLENKNSLNIGNLQGEAPNLLITQQNSGAAAANLSIRGLTYADIEKSQEPTVGVVIDGVFIGTNTGQLLDFFDIEQIEVLRGPQGTLFGRNTIGGVINIRRTRPTFEFGGKAEASYSRFGTWSTRAVLNFGVGDVIGFKPFYFHNETDGYYRDGVTGERRGAATNDNYGIAMAVQPNSDLDFLLTVEKQEQDFSVVNAVITNDTELFCGFAPPDLCNRDTGDDLYTVFGQPAGGTYNAPALTAELNWDTGPVRLTSVTGWRKSSENQTQDFDATPVDLYYTRRIQNYSQFSQEVRAAGDLFRGFDYVVGGYYFNSDFDLLQYTKFFGFAPDLDPLEADTNPQSVIGSTESYAVFGDFNWAFADNLRLSFGGRWTKDKKSLSNSFAQLGLVGQGEASFDKFTPKVGVDWRPNPDTMLYASWSRGYRSGGFSPRAATAATAGTPFGPETVDSYEIGTKLDLLQGRLQFNLAGFVSKYDGLQQNTTIPGGPTGNQTITSNVGSATIKGIEADATFSPVTGLRFNATIGYLDAQFDDFVAGNVVGSVILPFDYSANNPIYSPDLTASLGAEYVQPVSFGELVGTLGYRFIDNYDQQISLGPLSGDLVNGPVIVGGNDPRVRTDKQSLLDATLTANFALGQTDAYLSAFGRNLLDDRGANAAFTVAGLFSFASAREPRTYGVTAGVKF</sequence>
<dbReference type="Gene3D" id="2.40.170.20">
    <property type="entry name" value="TonB-dependent receptor, beta-barrel domain"/>
    <property type="match status" value="1"/>
</dbReference>